<proteinExistence type="predicted"/>
<comment type="caution">
    <text evidence="2">The sequence shown here is derived from an EMBL/GenBank/DDBJ whole genome shotgun (WGS) entry which is preliminary data.</text>
</comment>
<dbReference type="Proteomes" id="UP000727407">
    <property type="component" value="Unassembled WGS sequence"/>
</dbReference>
<evidence type="ECO:0000313" key="2">
    <source>
        <dbReference type="EMBL" id="KAF5905278.1"/>
    </source>
</evidence>
<protein>
    <submittedName>
        <fullName evidence="2">Protein P</fullName>
    </submittedName>
</protein>
<evidence type="ECO:0000313" key="3">
    <source>
        <dbReference type="Proteomes" id="UP000727407"/>
    </source>
</evidence>
<reference evidence="2" key="1">
    <citation type="submission" date="2020-07" db="EMBL/GenBank/DDBJ databases">
        <title>Clarias magur genome sequencing, assembly and annotation.</title>
        <authorList>
            <person name="Kushwaha B."/>
            <person name="Kumar R."/>
            <person name="Das P."/>
            <person name="Joshi C.G."/>
            <person name="Kumar D."/>
            <person name="Nagpure N.S."/>
            <person name="Pandey M."/>
            <person name="Agarwal S."/>
            <person name="Srivastava S."/>
            <person name="Singh M."/>
            <person name="Sahoo L."/>
            <person name="Jayasankar P."/>
            <person name="Meher P.K."/>
            <person name="Koringa P.G."/>
            <person name="Iquebal M.A."/>
            <person name="Das S.P."/>
            <person name="Bit A."/>
            <person name="Patnaik S."/>
            <person name="Patel N."/>
            <person name="Shah T.M."/>
            <person name="Hinsu A."/>
            <person name="Jena J.K."/>
        </authorList>
    </citation>
    <scope>NUCLEOTIDE SEQUENCE</scope>
    <source>
        <strain evidence="2">CIFAMagur01</strain>
        <tissue evidence="2">Testis</tissue>
    </source>
</reference>
<feature type="compositionally biased region" description="Basic and acidic residues" evidence="1">
    <location>
        <begin position="26"/>
        <end position="44"/>
    </location>
</feature>
<keyword evidence="3" id="KW-1185">Reference proteome</keyword>
<sequence>MFSTTGQKNLVPSTSHNPSSSIDNQHTSKEFMQHIRERESHSPEEHLFWICQGDSVCT</sequence>
<name>A0A8J4UBL9_CLAMG</name>
<feature type="compositionally biased region" description="Polar residues" evidence="1">
    <location>
        <begin position="1"/>
        <end position="25"/>
    </location>
</feature>
<organism evidence="2 3">
    <name type="scientific">Clarias magur</name>
    <name type="common">Asian catfish</name>
    <name type="synonym">Macropteronotus magur</name>
    <dbReference type="NCBI Taxonomy" id="1594786"/>
    <lineage>
        <taxon>Eukaryota</taxon>
        <taxon>Metazoa</taxon>
        <taxon>Chordata</taxon>
        <taxon>Craniata</taxon>
        <taxon>Vertebrata</taxon>
        <taxon>Euteleostomi</taxon>
        <taxon>Actinopterygii</taxon>
        <taxon>Neopterygii</taxon>
        <taxon>Teleostei</taxon>
        <taxon>Ostariophysi</taxon>
        <taxon>Siluriformes</taxon>
        <taxon>Clariidae</taxon>
        <taxon>Clarias</taxon>
    </lineage>
</organism>
<dbReference type="EMBL" id="QNUK01000047">
    <property type="protein sequence ID" value="KAF5905278.1"/>
    <property type="molecule type" value="Genomic_DNA"/>
</dbReference>
<evidence type="ECO:0000256" key="1">
    <source>
        <dbReference type="SAM" id="MobiDB-lite"/>
    </source>
</evidence>
<dbReference type="AlphaFoldDB" id="A0A8J4UBL9"/>
<accession>A0A8J4UBL9</accession>
<gene>
    <name evidence="2" type="ORF">DAT39_005060</name>
</gene>
<feature type="region of interest" description="Disordered" evidence="1">
    <location>
        <begin position="1"/>
        <end position="44"/>
    </location>
</feature>